<dbReference type="Proteomes" id="UP001266305">
    <property type="component" value="Unassembled WGS sequence"/>
</dbReference>
<organism evidence="2 3">
    <name type="scientific">Saguinus oedipus</name>
    <name type="common">Cotton-top tamarin</name>
    <name type="synonym">Oedipomidas oedipus</name>
    <dbReference type="NCBI Taxonomy" id="9490"/>
    <lineage>
        <taxon>Eukaryota</taxon>
        <taxon>Metazoa</taxon>
        <taxon>Chordata</taxon>
        <taxon>Craniata</taxon>
        <taxon>Vertebrata</taxon>
        <taxon>Euteleostomi</taxon>
        <taxon>Mammalia</taxon>
        <taxon>Eutheria</taxon>
        <taxon>Euarchontoglires</taxon>
        <taxon>Primates</taxon>
        <taxon>Haplorrhini</taxon>
        <taxon>Platyrrhini</taxon>
        <taxon>Cebidae</taxon>
        <taxon>Callitrichinae</taxon>
        <taxon>Saguinus</taxon>
    </lineage>
</organism>
<comment type="caution">
    <text evidence="2">The sequence shown here is derived from an EMBL/GenBank/DDBJ whole genome shotgun (WGS) entry which is preliminary data.</text>
</comment>
<evidence type="ECO:0000313" key="2">
    <source>
        <dbReference type="EMBL" id="KAK2121236.1"/>
    </source>
</evidence>
<feature type="region of interest" description="Disordered" evidence="1">
    <location>
        <begin position="1"/>
        <end position="46"/>
    </location>
</feature>
<evidence type="ECO:0000256" key="1">
    <source>
        <dbReference type="SAM" id="MobiDB-lite"/>
    </source>
</evidence>
<feature type="compositionally biased region" description="Polar residues" evidence="1">
    <location>
        <begin position="119"/>
        <end position="134"/>
    </location>
</feature>
<feature type="region of interest" description="Disordered" evidence="1">
    <location>
        <begin position="61"/>
        <end position="178"/>
    </location>
</feature>
<protein>
    <submittedName>
        <fullName evidence="2">Uncharacterized protein</fullName>
    </submittedName>
</protein>
<gene>
    <name evidence="2" type="ORF">P7K49_002622</name>
</gene>
<evidence type="ECO:0000313" key="3">
    <source>
        <dbReference type="Proteomes" id="UP001266305"/>
    </source>
</evidence>
<reference evidence="2 3" key="1">
    <citation type="submission" date="2023-05" db="EMBL/GenBank/DDBJ databases">
        <title>B98-5 Cell Line De Novo Hybrid Assembly: An Optical Mapping Approach.</title>
        <authorList>
            <person name="Kananen K."/>
            <person name="Auerbach J.A."/>
            <person name="Kautto E."/>
            <person name="Blachly J.S."/>
        </authorList>
    </citation>
    <scope>NUCLEOTIDE SEQUENCE [LARGE SCALE GENOMIC DNA]</scope>
    <source>
        <strain evidence="2">B95-8</strain>
        <tissue evidence="2">Cell line</tissue>
    </source>
</reference>
<name>A0ABQ9WIU3_SAGOE</name>
<accession>A0ABQ9WIU3</accession>
<dbReference type="EMBL" id="JASSZA010000001">
    <property type="protein sequence ID" value="KAK2121236.1"/>
    <property type="molecule type" value="Genomic_DNA"/>
</dbReference>
<keyword evidence="3" id="KW-1185">Reference proteome</keyword>
<proteinExistence type="predicted"/>
<sequence>MGGSKSSPVKRAPEGPRDKGNCVDEDSEGLGPSSPGNRRPMVGAAAKARLQAEAKLGAALGAMAASGDTPTTPKHPKDSRENFFPAAVAPTAPDPMPADSVQRPSDAHAKPSPALAATTAVTTCPPSASASNLDPSKDPGPPQPHRPEATPSMASLGPGFTDTLPYAGPDTSSSGSCNSARLGLAQTWARFHLPPKAGDPSLLVPRTLGSCGRALKTL</sequence>
<feature type="compositionally biased region" description="Basic and acidic residues" evidence="1">
    <location>
        <begin position="11"/>
        <end position="22"/>
    </location>
</feature>